<evidence type="ECO:0000256" key="2">
    <source>
        <dbReference type="ARBA" id="ARBA00010942"/>
    </source>
</evidence>
<reference evidence="10" key="1">
    <citation type="submission" date="2023-06" db="EMBL/GenBank/DDBJ databases">
        <title>Two novel species of Acinetobacter isolated from motorbike repairing workshop in Vietnam.</title>
        <authorList>
            <person name="Le N.T.T."/>
        </authorList>
    </citation>
    <scope>NUCLEOTIDE SEQUENCE</scope>
    <source>
        <strain evidence="10">VNH17</strain>
    </source>
</reference>
<feature type="transmembrane region" description="Helical" evidence="9">
    <location>
        <begin position="471"/>
        <end position="498"/>
    </location>
</feature>
<keyword evidence="11" id="KW-1185">Reference proteome</keyword>
<comment type="similarity">
    <text evidence="2 9">Belongs to the resistance-nodulation-cell division (RND) (TC 2.A.6) family.</text>
</comment>
<dbReference type="Gene3D" id="3.30.70.1320">
    <property type="entry name" value="Multidrug efflux transporter AcrB pore domain like"/>
    <property type="match status" value="1"/>
</dbReference>
<feature type="transmembrane region" description="Helical" evidence="9">
    <location>
        <begin position="867"/>
        <end position="885"/>
    </location>
</feature>
<evidence type="ECO:0000256" key="7">
    <source>
        <dbReference type="ARBA" id="ARBA00022989"/>
    </source>
</evidence>
<dbReference type="InterPro" id="IPR027463">
    <property type="entry name" value="AcrB_DN_DC_subdom"/>
</dbReference>
<dbReference type="PANTHER" id="PTHR32063:SF32">
    <property type="entry name" value="AMINOGLYCOSIDE EFFLUX PUMP-RELATED"/>
    <property type="match status" value="1"/>
</dbReference>
<dbReference type="EMBL" id="JAUDZE010000001">
    <property type="protein sequence ID" value="MDN0013090.1"/>
    <property type="molecule type" value="Genomic_DNA"/>
</dbReference>
<dbReference type="Proteomes" id="UP001168524">
    <property type="component" value="Unassembled WGS sequence"/>
</dbReference>
<dbReference type="PANTHER" id="PTHR32063">
    <property type="match status" value="1"/>
</dbReference>
<feature type="transmembrane region" description="Helical" evidence="9">
    <location>
        <begin position="439"/>
        <end position="459"/>
    </location>
</feature>
<keyword evidence="4" id="KW-1003">Cell membrane</keyword>
<gene>
    <name evidence="10" type="ORF">QTA56_02410</name>
</gene>
<feature type="transmembrane region" description="Helical" evidence="9">
    <location>
        <begin position="394"/>
        <end position="414"/>
    </location>
</feature>
<feature type="transmembrane region" description="Helical" evidence="9">
    <location>
        <begin position="12"/>
        <end position="33"/>
    </location>
</feature>
<accession>A0ABT7WK74</accession>
<feature type="transmembrane region" description="Helical" evidence="9">
    <location>
        <begin position="967"/>
        <end position="989"/>
    </location>
</feature>
<dbReference type="InterPro" id="IPR001036">
    <property type="entry name" value="Acrflvin-R"/>
</dbReference>
<dbReference type="Pfam" id="PF00873">
    <property type="entry name" value="ACR_tran"/>
    <property type="match status" value="1"/>
</dbReference>
<organism evidence="10 11">
    <name type="scientific">Acinetobacter thutiue</name>
    <dbReference type="NCBI Taxonomy" id="2998078"/>
    <lineage>
        <taxon>Bacteria</taxon>
        <taxon>Pseudomonadati</taxon>
        <taxon>Pseudomonadota</taxon>
        <taxon>Gammaproteobacteria</taxon>
        <taxon>Moraxellales</taxon>
        <taxon>Moraxellaceae</taxon>
        <taxon>Acinetobacter</taxon>
    </lineage>
</organism>
<evidence type="ECO:0000256" key="5">
    <source>
        <dbReference type="ARBA" id="ARBA00022519"/>
    </source>
</evidence>
<dbReference type="Gene3D" id="3.30.2090.10">
    <property type="entry name" value="Multidrug efflux transporter AcrB TolC docking domain, DN and DC subdomains"/>
    <property type="match status" value="2"/>
</dbReference>
<dbReference type="NCBIfam" id="TIGR00915">
    <property type="entry name" value="2A0602"/>
    <property type="match status" value="1"/>
</dbReference>
<keyword evidence="8 9" id="KW-0472">Membrane</keyword>
<sequence length="1049" mass="115430">MLPRFFIYHPIFASVIAIIILILGFFSILALPVERYPNLAPPSVSVAAVYRGASAETVEESVTQILEQQIKGIDNLLYYTSNSESSGRSSIDIHFKIGTDIDKAQVQVQNQMNSALSRLPEQVQRQGVNIWKTTGDLSLIVGIYDGTGKTSNIDLSDYLITHFEQPLTQIQGVGEVDIFGSAYAMRIWLNPNQLRNYKLMPSDIEKALSDYNTQIAAGSIGAMPSADHQNIYAKVTAGSRLKTIEDFKSVVVKANIDGSLVYLKDVARVELGAENYESINRLNGFPSAGLGIYLSPDANAIQSSKLIKEKVAQLSQHLPAGYKVVYPRDNTPFIQESIKQVIFTLLEAVVLVVLVMYLFLQNWRATLIPTITVPIVICGTFIILYLAGMSINTLTLFALVLAIGLLVDDTIVVVENVERLIHEKQLEVREACLESMQEISGALIGITLVLTAVFIPMAFFSGSTGMIYRQFSITLVAAMLLSLIAAMMITPALCAVLLKKEHKKPVWGQYLENGVNRIKSLFVQLTKSLLRFKALAGLGVLAIIFALVLVYRALPTSFIPNEDQGLLAVQFTLQDSASLSQTQAVGKQVNDYLLNQEAKNINTVLIVNGQNFSGQGPNLGMAFVSLKHWDERQGAENTAPAIRARLQQGLSDLLPARVMVGMPASVSGLGQSDAIELWLRDVAGKGRENLQQQFADIESQAKNYPAFTDLSPLVSDNKAALFVQLDQNKAKMLGIEQQEIRSTLSTAWGGSYVNDFVERGRIKRIIMQGDTEFRSKPEDLRYWHVRNQSGEMLPLSHFAQTEWTGGPEVLNRFMGLAAIQLEASVSEGFSSGQAMGQLSDLINQQADVDLAWSGLSLQEQQSSNQAIYLYVISILFIFLCLAALYESWKIPLIILLGLPLGITGTILFAWLFDLPNDVYFQIALLTAIGLSCKNAILIVEFASTALTQGRDKYAAAYEALSLRLRPIIMTSLAFGAGIIPLVFATGAGAASRYEIGISVLGSVIFGTILIPLFTAFLFVIVHSWVGVPKLEWRNLDVFARVRNWRIKED</sequence>
<evidence type="ECO:0000256" key="6">
    <source>
        <dbReference type="ARBA" id="ARBA00022692"/>
    </source>
</evidence>
<keyword evidence="7 9" id="KW-1133">Transmembrane helix</keyword>
<feature type="transmembrane region" description="Helical" evidence="9">
    <location>
        <begin position="534"/>
        <end position="554"/>
    </location>
</feature>
<evidence type="ECO:0000256" key="1">
    <source>
        <dbReference type="ARBA" id="ARBA00004429"/>
    </source>
</evidence>
<dbReference type="Gene3D" id="3.30.70.1440">
    <property type="entry name" value="Multidrug efflux transporter AcrB pore domain"/>
    <property type="match status" value="1"/>
</dbReference>
<evidence type="ECO:0000313" key="11">
    <source>
        <dbReference type="Proteomes" id="UP001168524"/>
    </source>
</evidence>
<dbReference type="RefSeq" id="WP_267979367.1">
    <property type="nucleotide sequence ID" value="NZ_JAPQKF010000001.1"/>
</dbReference>
<feature type="transmembrane region" description="Helical" evidence="9">
    <location>
        <begin position="995"/>
        <end position="1025"/>
    </location>
</feature>
<comment type="subcellular location">
    <subcellularLocation>
        <location evidence="1 9">Cell inner membrane</location>
        <topology evidence="1 9">Multi-pass membrane protein</topology>
    </subcellularLocation>
</comment>
<proteinExistence type="inferred from homology"/>
<dbReference type="PRINTS" id="PR00702">
    <property type="entry name" value="ACRIFLAVINRP"/>
</dbReference>
<evidence type="ECO:0000256" key="4">
    <source>
        <dbReference type="ARBA" id="ARBA00022475"/>
    </source>
</evidence>
<keyword evidence="3 9" id="KW-0813">Transport</keyword>
<dbReference type="SUPFAM" id="SSF82693">
    <property type="entry name" value="Multidrug efflux transporter AcrB pore domain, PN1, PN2, PC1 and PC2 subdomains"/>
    <property type="match status" value="4"/>
</dbReference>
<feature type="transmembrane region" description="Helical" evidence="9">
    <location>
        <begin position="918"/>
        <end position="946"/>
    </location>
</feature>
<feature type="transmembrane region" description="Helical" evidence="9">
    <location>
        <begin position="341"/>
        <end position="360"/>
    </location>
</feature>
<name>A0ABT7WK74_9GAMM</name>
<evidence type="ECO:0000256" key="9">
    <source>
        <dbReference type="RuleBase" id="RU364070"/>
    </source>
</evidence>
<protein>
    <recommendedName>
        <fullName evidence="9">Efflux pump membrane transporter</fullName>
    </recommendedName>
</protein>
<dbReference type="InterPro" id="IPR004764">
    <property type="entry name" value="MdtF-like"/>
</dbReference>
<dbReference type="Gene3D" id="1.20.1640.10">
    <property type="entry name" value="Multidrug efflux transporter AcrB transmembrane domain"/>
    <property type="match status" value="2"/>
</dbReference>
<evidence type="ECO:0000313" key="10">
    <source>
        <dbReference type="EMBL" id="MDN0013090.1"/>
    </source>
</evidence>
<comment type="caution">
    <text evidence="10">The sequence shown here is derived from an EMBL/GenBank/DDBJ whole genome shotgun (WGS) entry which is preliminary data.</text>
</comment>
<feature type="transmembrane region" description="Helical" evidence="9">
    <location>
        <begin position="892"/>
        <end position="912"/>
    </location>
</feature>
<evidence type="ECO:0000256" key="8">
    <source>
        <dbReference type="ARBA" id="ARBA00023136"/>
    </source>
</evidence>
<dbReference type="SUPFAM" id="SSF82866">
    <property type="entry name" value="Multidrug efflux transporter AcrB transmembrane domain"/>
    <property type="match status" value="2"/>
</dbReference>
<evidence type="ECO:0000256" key="3">
    <source>
        <dbReference type="ARBA" id="ARBA00022448"/>
    </source>
</evidence>
<dbReference type="SUPFAM" id="SSF82714">
    <property type="entry name" value="Multidrug efflux transporter AcrB TolC docking domain, DN and DC subdomains"/>
    <property type="match status" value="2"/>
</dbReference>
<feature type="transmembrane region" description="Helical" evidence="9">
    <location>
        <begin position="367"/>
        <end position="388"/>
    </location>
</feature>
<keyword evidence="6 9" id="KW-0812">Transmembrane</keyword>
<dbReference type="Gene3D" id="3.30.70.1430">
    <property type="entry name" value="Multidrug efflux transporter AcrB pore domain"/>
    <property type="match status" value="2"/>
</dbReference>
<keyword evidence="5 9" id="KW-0997">Cell inner membrane</keyword>
<dbReference type="NCBIfam" id="NF000282">
    <property type="entry name" value="RND_permease_1"/>
    <property type="match status" value="1"/>
</dbReference>